<dbReference type="EMBL" id="BPLR01014183">
    <property type="protein sequence ID" value="GIY66989.1"/>
    <property type="molecule type" value="Genomic_DNA"/>
</dbReference>
<keyword evidence="3" id="KW-1185">Reference proteome</keyword>
<evidence type="ECO:0000313" key="2">
    <source>
        <dbReference type="EMBL" id="GIY66989.1"/>
    </source>
</evidence>
<gene>
    <name evidence="2" type="ORF">CEXT_521801</name>
</gene>
<feature type="region of interest" description="Disordered" evidence="1">
    <location>
        <begin position="57"/>
        <end position="97"/>
    </location>
</feature>
<dbReference type="Proteomes" id="UP001054945">
    <property type="component" value="Unassembled WGS sequence"/>
</dbReference>
<accession>A0AAV4VAR7</accession>
<reference evidence="2 3" key="1">
    <citation type="submission" date="2021-06" db="EMBL/GenBank/DDBJ databases">
        <title>Caerostris extrusa draft genome.</title>
        <authorList>
            <person name="Kono N."/>
            <person name="Arakawa K."/>
        </authorList>
    </citation>
    <scope>NUCLEOTIDE SEQUENCE [LARGE SCALE GENOMIC DNA]</scope>
</reference>
<evidence type="ECO:0000313" key="3">
    <source>
        <dbReference type="Proteomes" id="UP001054945"/>
    </source>
</evidence>
<comment type="caution">
    <text evidence="2">The sequence shown here is derived from an EMBL/GenBank/DDBJ whole genome shotgun (WGS) entry which is preliminary data.</text>
</comment>
<sequence>MEKFFQDSSLTAEEECTMTVDQEKVFPALDYLEQCASVRFSFRLLYKKLIYKSDPNHPHIHMANNNKGKKSASPAAKFTEEENGASGVLGRKFARQR</sequence>
<protein>
    <submittedName>
        <fullName evidence="2">Uncharacterized protein</fullName>
    </submittedName>
</protein>
<proteinExistence type="predicted"/>
<name>A0AAV4VAR7_CAEEX</name>
<organism evidence="2 3">
    <name type="scientific">Caerostris extrusa</name>
    <name type="common">Bark spider</name>
    <name type="synonym">Caerostris bankana</name>
    <dbReference type="NCBI Taxonomy" id="172846"/>
    <lineage>
        <taxon>Eukaryota</taxon>
        <taxon>Metazoa</taxon>
        <taxon>Ecdysozoa</taxon>
        <taxon>Arthropoda</taxon>
        <taxon>Chelicerata</taxon>
        <taxon>Arachnida</taxon>
        <taxon>Araneae</taxon>
        <taxon>Araneomorphae</taxon>
        <taxon>Entelegynae</taxon>
        <taxon>Araneoidea</taxon>
        <taxon>Araneidae</taxon>
        <taxon>Caerostris</taxon>
    </lineage>
</organism>
<evidence type="ECO:0000256" key="1">
    <source>
        <dbReference type="SAM" id="MobiDB-lite"/>
    </source>
</evidence>
<dbReference type="AlphaFoldDB" id="A0AAV4VAR7"/>